<keyword evidence="2" id="KW-0472">Membrane</keyword>
<comment type="caution">
    <text evidence="3">The sequence shown here is derived from an EMBL/GenBank/DDBJ whole genome shotgun (WGS) entry which is preliminary data.</text>
</comment>
<feature type="region of interest" description="Disordered" evidence="1">
    <location>
        <begin position="426"/>
        <end position="468"/>
    </location>
</feature>
<evidence type="ECO:0000256" key="1">
    <source>
        <dbReference type="SAM" id="MobiDB-lite"/>
    </source>
</evidence>
<feature type="region of interest" description="Disordered" evidence="1">
    <location>
        <begin position="1"/>
        <end position="135"/>
    </location>
</feature>
<protein>
    <recommendedName>
        <fullName evidence="5">Mid2 domain-containing protein</fullName>
    </recommendedName>
</protein>
<feature type="compositionally biased region" description="Pro residues" evidence="1">
    <location>
        <begin position="586"/>
        <end position="596"/>
    </location>
</feature>
<accession>A0ABR0IXP0</accession>
<keyword evidence="2" id="KW-0812">Transmembrane</keyword>
<gene>
    <name evidence="3" type="ORF">LTR69_010302</name>
</gene>
<feature type="region of interest" description="Disordered" evidence="1">
    <location>
        <begin position="507"/>
        <end position="531"/>
    </location>
</feature>
<feature type="compositionally biased region" description="Acidic residues" evidence="1">
    <location>
        <begin position="98"/>
        <end position="112"/>
    </location>
</feature>
<feature type="compositionally biased region" description="Polar residues" evidence="1">
    <location>
        <begin position="120"/>
        <end position="135"/>
    </location>
</feature>
<evidence type="ECO:0008006" key="5">
    <source>
        <dbReference type="Google" id="ProtNLM"/>
    </source>
</evidence>
<sequence>MPNTNTADHFNRRRASHFPTEDRQKFYFPRKSRFSRRQASSFSASVPSTPSALNLPPGLPHNIFGKDTKHHNDNDDNNNNSNGNGNGKGNGNGNDNNNDSDDDSSDDGDMDDPSNNNNNPFAPTTTSQSHGHGQMSSINMMATSTSLPEATVTLTISPSSANLLSTSTSATTPLASTTITSTISFLPTYITSTALAANTMLTVSSTSFQTTTTDGPSAESTVTPAPSVQVHKASISAPTIAAAVVASLIGAVAVFAFGYLLFRYCTSLKAKVIAYRARRGERLPGEEDGGLVARDNTPDMSEVNYSSDSGAVSEAASVRQSMVRQSMTARQSAADNAAPAYPADLLNVPFQSGKDQDLEDHPFSNQVPLATSDVGSNHVPSLQQSIIVGLVMGSTIGSIPDSRPPTYMTHASETDPVSTIINEYAGPSRSASASSASSGIHPTALSANPPTPVVSRNSARSGAGAASSRQLSATASSFLMPSTPTPAYFSAPTPPASVIGYSPTTNRVRASVTPSESASNAPSSPPPLPPSLLLNTTLPNVPALSRFSWNSSSIAVGAKNRMSSVQRFANGGASASPLADAIPSISAPPPMPPLTLPSPLAVRRSSAASSVTSADNDRRASLRDMTL</sequence>
<dbReference type="Proteomes" id="UP001345691">
    <property type="component" value="Unassembled WGS sequence"/>
</dbReference>
<feature type="compositionally biased region" description="Basic and acidic residues" evidence="1">
    <location>
        <begin position="64"/>
        <end position="74"/>
    </location>
</feature>
<keyword evidence="2" id="KW-1133">Transmembrane helix</keyword>
<feature type="region of interest" description="Disordered" evidence="1">
    <location>
        <begin position="286"/>
        <end position="311"/>
    </location>
</feature>
<feature type="compositionally biased region" description="Low complexity" evidence="1">
    <location>
        <begin position="37"/>
        <end position="52"/>
    </location>
</feature>
<name>A0ABR0IXP0_9EURO</name>
<keyword evidence="4" id="KW-1185">Reference proteome</keyword>
<feature type="region of interest" description="Disordered" evidence="1">
    <location>
        <begin position="584"/>
        <end position="627"/>
    </location>
</feature>
<feature type="compositionally biased region" description="Basic and acidic residues" evidence="1">
    <location>
        <begin position="615"/>
        <end position="627"/>
    </location>
</feature>
<organism evidence="3 4">
    <name type="scientific">Exophiala sideris</name>
    <dbReference type="NCBI Taxonomy" id="1016849"/>
    <lineage>
        <taxon>Eukaryota</taxon>
        <taxon>Fungi</taxon>
        <taxon>Dikarya</taxon>
        <taxon>Ascomycota</taxon>
        <taxon>Pezizomycotina</taxon>
        <taxon>Eurotiomycetes</taxon>
        <taxon>Chaetothyriomycetidae</taxon>
        <taxon>Chaetothyriales</taxon>
        <taxon>Herpotrichiellaceae</taxon>
        <taxon>Exophiala</taxon>
    </lineage>
</organism>
<evidence type="ECO:0000313" key="3">
    <source>
        <dbReference type="EMBL" id="KAK5051276.1"/>
    </source>
</evidence>
<proteinExistence type="predicted"/>
<reference evidence="3 4" key="1">
    <citation type="submission" date="2023-08" db="EMBL/GenBank/DDBJ databases">
        <title>Black Yeasts Isolated from many extreme environments.</title>
        <authorList>
            <person name="Coleine C."/>
            <person name="Stajich J.E."/>
            <person name="Selbmann L."/>
        </authorList>
    </citation>
    <scope>NUCLEOTIDE SEQUENCE [LARGE SCALE GENOMIC DNA]</scope>
    <source>
        <strain evidence="3 4">CCFEE 6328</strain>
    </source>
</reference>
<feature type="compositionally biased region" description="Low complexity" evidence="1">
    <location>
        <begin position="428"/>
        <end position="438"/>
    </location>
</feature>
<feature type="compositionally biased region" description="Low complexity" evidence="1">
    <location>
        <begin position="455"/>
        <end position="468"/>
    </location>
</feature>
<evidence type="ECO:0000256" key="2">
    <source>
        <dbReference type="SAM" id="Phobius"/>
    </source>
</evidence>
<feature type="compositionally biased region" description="Low complexity" evidence="1">
    <location>
        <begin position="597"/>
        <end position="614"/>
    </location>
</feature>
<evidence type="ECO:0000313" key="4">
    <source>
        <dbReference type="Proteomes" id="UP001345691"/>
    </source>
</evidence>
<dbReference type="EMBL" id="JAVRRF010000034">
    <property type="protein sequence ID" value="KAK5051276.1"/>
    <property type="molecule type" value="Genomic_DNA"/>
</dbReference>
<feature type="transmembrane region" description="Helical" evidence="2">
    <location>
        <begin position="240"/>
        <end position="262"/>
    </location>
</feature>
<feature type="compositionally biased region" description="Low complexity" evidence="1">
    <location>
        <begin position="513"/>
        <end position="522"/>
    </location>
</feature>